<accession>A0AAD9UG44</accession>
<feature type="coiled-coil region" evidence="1">
    <location>
        <begin position="376"/>
        <end position="406"/>
    </location>
</feature>
<feature type="region of interest" description="Disordered" evidence="2">
    <location>
        <begin position="673"/>
        <end position="754"/>
    </location>
</feature>
<dbReference type="InterPro" id="IPR006594">
    <property type="entry name" value="LisH"/>
</dbReference>
<dbReference type="GO" id="GO:0005813">
    <property type="term" value="C:centrosome"/>
    <property type="evidence" value="ECO:0007669"/>
    <property type="project" value="TreeGrafter"/>
</dbReference>
<dbReference type="GO" id="GO:0036064">
    <property type="term" value="C:ciliary basal body"/>
    <property type="evidence" value="ECO:0007669"/>
    <property type="project" value="TreeGrafter"/>
</dbReference>
<dbReference type="AlphaFoldDB" id="A0AAD9UG44"/>
<dbReference type="GO" id="GO:0005576">
    <property type="term" value="C:extracellular region"/>
    <property type="evidence" value="ECO:0007669"/>
    <property type="project" value="GOC"/>
</dbReference>
<dbReference type="PROSITE" id="PS50896">
    <property type="entry name" value="LISH"/>
    <property type="match status" value="1"/>
</dbReference>
<evidence type="ECO:0000313" key="4">
    <source>
        <dbReference type="Proteomes" id="UP001209878"/>
    </source>
</evidence>
<name>A0AAD9UG44_RIDPI</name>
<dbReference type="EMBL" id="JAODUO010000143">
    <property type="protein sequence ID" value="KAK2188106.1"/>
    <property type="molecule type" value="Genomic_DNA"/>
</dbReference>
<feature type="coiled-coil region" evidence="1">
    <location>
        <begin position="636"/>
        <end position="663"/>
    </location>
</feature>
<dbReference type="InterPro" id="IPR055289">
    <property type="entry name" value="OFD1"/>
</dbReference>
<feature type="compositionally biased region" description="Basic and acidic residues" evidence="2">
    <location>
        <begin position="838"/>
        <end position="847"/>
    </location>
</feature>
<feature type="coiled-coil region" evidence="1">
    <location>
        <begin position="455"/>
        <end position="564"/>
    </location>
</feature>
<feature type="compositionally biased region" description="Polar residues" evidence="2">
    <location>
        <begin position="863"/>
        <end position="872"/>
    </location>
</feature>
<dbReference type="GO" id="GO:0060287">
    <property type="term" value="P:epithelial cilium movement involved in determination of left/right asymmetry"/>
    <property type="evidence" value="ECO:0007669"/>
    <property type="project" value="TreeGrafter"/>
</dbReference>
<evidence type="ECO:0000256" key="2">
    <source>
        <dbReference type="SAM" id="MobiDB-lite"/>
    </source>
</evidence>
<keyword evidence="4" id="KW-1185">Reference proteome</keyword>
<comment type="caution">
    <text evidence="3">The sequence shown here is derived from an EMBL/GenBank/DDBJ whole genome shotgun (WGS) entry which is preliminary data.</text>
</comment>
<dbReference type="Gene3D" id="1.20.960.40">
    <property type="match status" value="1"/>
</dbReference>
<feature type="compositionally biased region" description="Basic and acidic residues" evidence="2">
    <location>
        <begin position="737"/>
        <end position="753"/>
    </location>
</feature>
<organism evidence="3 4">
    <name type="scientific">Ridgeia piscesae</name>
    <name type="common">Tubeworm</name>
    <dbReference type="NCBI Taxonomy" id="27915"/>
    <lineage>
        <taxon>Eukaryota</taxon>
        <taxon>Metazoa</taxon>
        <taxon>Spiralia</taxon>
        <taxon>Lophotrochozoa</taxon>
        <taxon>Annelida</taxon>
        <taxon>Polychaeta</taxon>
        <taxon>Sedentaria</taxon>
        <taxon>Canalipalpata</taxon>
        <taxon>Sabellida</taxon>
        <taxon>Siboglinidae</taxon>
        <taxon>Ridgeia</taxon>
    </lineage>
</organism>
<evidence type="ECO:0000256" key="1">
    <source>
        <dbReference type="SAM" id="Coils"/>
    </source>
</evidence>
<dbReference type="PANTHER" id="PTHR39063:SF1">
    <property type="entry name" value="OFD1 CENTRIOLE AND CENTRIOLAR SATELLITE PROTEIN"/>
    <property type="match status" value="1"/>
</dbReference>
<dbReference type="Pfam" id="PF16045">
    <property type="entry name" value="LisH_2"/>
    <property type="match status" value="1"/>
</dbReference>
<feature type="region of interest" description="Disordered" evidence="2">
    <location>
        <begin position="827"/>
        <end position="872"/>
    </location>
</feature>
<keyword evidence="1" id="KW-0175">Coiled coil</keyword>
<gene>
    <name evidence="3" type="ORF">NP493_141g01025</name>
</gene>
<evidence type="ECO:0008006" key="5">
    <source>
        <dbReference type="Google" id="ProtNLM"/>
    </source>
</evidence>
<feature type="coiled-coil region" evidence="1">
    <location>
        <begin position="258"/>
        <end position="303"/>
    </location>
</feature>
<protein>
    <recommendedName>
        <fullName evidence="5">LisH domain-containing protein</fullName>
    </recommendedName>
</protein>
<evidence type="ECO:0000313" key="3">
    <source>
        <dbReference type="EMBL" id="KAK2188106.1"/>
    </source>
</evidence>
<proteinExistence type="predicted"/>
<reference evidence="3" key="1">
    <citation type="journal article" date="2023" name="Mol. Biol. Evol.">
        <title>Third-Generation Sequencing Reveals the Adaptive Role of the Epigenome in Three Deep-Sea Polychaetes.</title>
        <authorList>
            <person name="Perez M."/>
            <person name="Aroh O."/>
            <person name="Sun Y."/>
            <person name="Lan Y."/>
            <person name="Juniper S.K."/>
            <person name="Young C.R."/>
            <person name="Angers B."/>
            <person name="Qian P.Y."/>
        </authorList>
    </citation>
    <scope>NUCLEOTIDE SEQUENCE</scope>
    <source>
        <strain evidence="3">R07B-5</strain>
    </source>
</reference>
<dbReference type="PANTHER" id="PTHR39063">
    <property type="entry name" value="ORAL-FACIAL-DIGITAL SYNDROME 1 PROTEIN HOMOLOG"/>
    <property type="match status" value="1"/>
</dbReference>
<sequence>MTDVETLTSAELKARLYHSLKEKGLVDQLKSQLRNRLVGEIRRIGATKVFDVEPVYAKEGSLLHKAANSLVADHLKRCSYDYSLSVFLPESATAIDKVFTTRDLLQLLNISSHSQLYQRLVAQAESSDEKKGFLWQLLCEVASQHGYSRQSMGVQTDPMRMPPPASLEDKFHKLDKYYDSMRDTTHRESSLGMEDRLLAYQRQLDERSHTEVKLEVARFCESELSRMRLEERDKFQGELAKIRRELEVTYQCKADGLLQRERHAIERLQKQQEMMEKETYSQRQSLLEEIDILRQREAEIRRREETINREHLLWEDKMRTKEESLKMREETVRREKMEYDQTLHNEVTKFRLDEQAKYMERQRSLEVRETRVQDRNIEVIEELQTIQQLKDELRDKRMRVNDLEGELTRVRHDVISFEKQNEVLNEKCREMVDYQIVRQENAVTKRELETTKMRLAEMTRDLTLERQKQEELLREMGNQGGQMTPEMMLMRRETEKLRNDLKQEMVVFSHQKQQLEQRLQQEIDRNHELLISYEEQSMQLKEMNAELRDLRQQLQQTRQALGNEVYRKPKGVNRSDSLCDLPRDDSDTGAHLVRNASHPQLHFSDTSRTAVNFCCEQDHVTTASQSEDYSYSLDIVRDTKCRLMSLEKEAQNLEENYRNFQFRVTSVGASLDHHPFPVHPRTPTKTLFTDNIGASPQLTGSRSRHSQQGHARSGRLSESRPVSSTPARATRETATGVERELHTPPRHPHDLHSDAPLLNVSMSTVRSDSPDPALPYIRGQGAVTLERRALSLADLEARPGSPPVVVLPGSDSSGDKVRSQLPVFKTNSVQVGPSGDSASEKTDKTDRGIGSIASDDARHRPTSTRSPDTSWNSQRGMCVYLAGFCLIT</sequence>
<feature type="compositionally biased region" description="Polar residues" evidence="2">
    <location>
        <begin position="683"/>
        <end position="701"/>
    </location>
</feature>
<dbReference type="Proteomes" id="UP001209878">
    <property type="component" value="Unassembled WGS sequence"/>
</dbReference>